<evidence type="ECO:0000259" key="10">
    <source>
        <dbReference type="Pfam" id="PF02770"/>
    </source>
</evidence>
<dbReference type="SUPFAM" id="SSF56645">
    <property type="entry name" value="Acyl-CoA dehydrogenase NM domain-like"/>
    <property type="match status" value="1"/>
</dbReference>
<dbReference type="InterPro" id="IPR009100">
    <property type="entry name" value="AcylCoA_DH/oxidase_NM_dom_sf"/>
</dbReference>
<organism evidence="12 13">
    <name type="scientific">Cytobacillus firmus</name>
    <name type="common">Bacillus firmus</name>
    <dbReference type="NCBI Taxonomy" id="1399"/>
    <lineage>
        <taxon>Bacteria</taxon>
        <taxon>Bacillati</taxon>
        <taxon>Bacillota</taxon>
        <taxon>Bacilli</taxon>
        <taxon>Bacillales</taxon>
        <taxon>Bacillaceae</taxon>
        <taxon>Cytobacillus</taxon>
    </lineage>
</organism>
<dbReference type="Gene3D" id="2.40.110.10">
    <property type="entry name" value="Butyryl-CoA Dehydrogenase, subunit A, domain 2"/>
    <property type="match status" value="1"/>
</dbReference>
<evidence type="ECO:0000256" key="6">
    <source>
        <dbReference type="ARBA" id="ARBA00052546"/>
    </source>
</evidence>
<dbReference type="Pfam" id="PF02771">
    <property type="entry name" value="Acyl-CoA_dh_N"/>
    <property type="match status" value="1"/>
</dbReference>
<dbReference type="RefSeq" id="WP_048009446.1">
    <property type="nucleotide sequence ID" value="NZ_CP107027.1"/>
</dbReference>
<dbReference type="PROSITE" id="PS00073">
    <property type="entry name" value="ACYL_COA_DH_2"/>
    <property type="match status" value="1"/>
</dbReference>
<name>A0AA46PMC4_CYTFI</name>
<comment type="similarity">
    <text evidence="2 8">Belongs to the acyl-CoA dehydrogenase family.</text>
</comment>
<dbReference type="PANTHER" id="PTHR43884">
    <property type="entry name" value="ACYL-COA DEHYDROGENASE"/>
    <property type="match status" value="1"/>
</dbReference>
<evidence type="ECO:0000256" key="8">
    <source>
        <dbReference type="RuleBase" id="RU362125"/>
    </source>
</evidence>
<dbReference type="InterPro" id="IPR046373">
    <property type="entry name" value="Acyl-CoA_Oxase/DH_mid-dom_sf"/>
</dbReference>
<evidence type="ECO:0000256" key="3">
    <source>
        <dbReference type="ARBA" id="ARBA00022630"/>
    </source>
</evidence>
<reference evidence="12" key="1">
    <citation type="submission" date="2022-10" db="EMBL/GenBank/DDBJ databases">
        <title>Mechanism of multi-heavy metal repair in Cytobacillus Firmus M7.</title>
        <authorList>
            <person name="Li X."/>
            <person name="Yu C."/>
        </authorList>
    </citation>
    <scope>NUCLEOTIDE SEQUENCE</scope>
    <source>
        <strain evidence="12">M7</strain>
    </source>
</reference>
<dbReference type="EMBL" id="CP107027">
    <property type="protein sequence ID" value="UYG93615.1"/>
    <property type="molecule type" value="Genomic_DNA"/>
</dbReference>
<dbReference type="SUPFAM" id="SSF47203">
    <property type="entry name" value="Acyl-CoA dehydrogenase C-terminal domain-like"/>
    <property type="match status" value="1"/>
</dbReference>
<dbReference type="InterPro" id="IPR009075">
    <property type="entry name" value="AcylCo_DH/oxidase_C"/>
</dbReference>
<comment type="catalytic activity">
    <reaction evidence="6">
        <text>a 2,3-saturated acyl-CoA + A = a 2,3-dehydroacyl-CoA + AH2</text>
        <dbReference type="Rhea" id="RHEA:48608"/>
        <dbReference type="ChEBI" id="CHEBI:13193"/>
        <dbReference type="ChEBI" id="CHEBI:17499"/>
        <dbReference type="ChEBI" id="CHEBI:60015"/>
        <dbReference type="ChEBI" id="CHEBI:65111"/>
    </reaction>
</comment>
<evidence type="ECO:0000256" key="2">
    <source>
        <dbReference type="ARBA" id="ARBA00009347"/>
    </source>
</evidence>
<evidence type="ECO:0000256" key="4">
    <source>
        <dbReference type="ARBA" id="ARBA00022827"/>
    </source>
</evidence>
<dbReference type="Proteomes" id="UP001163104">
    <property type="component" value="Chromosome"/>
</dbReference>
<dbReference type="Pfam" id="PF00441">
    <property type="entry name" value="Acyl-CoA_dh_1"/>
    <property type="match status" value="1"/>
</dbReference>
<protein>
    <recommendedName>
        <fullName evidence="7">Acyl-CoA dehydrogenase</fullName>
    </recommendedName>
</protein>
<proteinExistence type="inferred from homology"/>
<dbReference type="AlphaFoldDB" id="A0AA46PMC4"/>
<comment type="cofactor">
    <cofactor evidence="1 8">
        <name>FAD</name>
        <dbReference type="ChEBI" id="CHEBI:57692"/>
    </cofactor>
</comment>
<dbReference type="Pfam" id="PF02770">
    <property type="entry name" value="Acyl-CoA_dh_M"/>
    <property type="match status" value="1"/>
</dbReference>
<keyword evidence="5 8" id="KW-0560">Oxidoreductase</keyword>
<keyword evidence="3 8" id="KW-0285">Flavoprotein</keyword>
<dbReference type="Gene3D" id="1.10.540.10">
    <property type="entry name" value="Acyl-CoA dehydrogenase/oxidase, N-terminal domain"/>
    <property type="match status" value="1"/>
</dbReference>
<dbReference type="InterPro" id="IPR006089">
    <property type="entry name" value="Acyl-CoA_DH_CS"/>
</dbReference>
<dbReference type="FunFam" id="2.40.110.10:FF:000001">
    <property type="entry name" value="Acyl-CoA dehydrogenase, mitochondrial"/>
    <property type="match status" value="1"/>
</dbReference>
<evidence type="ECO:0000313" key="13">
    <source>
        <dbReference type="Proteomes" id="UP001163104"/>
    </source>
</evidence>
<feature type="domain" description="Acyl-CoA dehydrogenase/oxidase C-terminal" evidence="9">
    <location>
        <begin position="228"/>
        <end position="376"/>
    </location>
</feature>
<dbReference type="FunFam" id="1.20.140.10:FF:000004">
    <property type="entry name" value="Acyl-CoA dehydrogenase FadE25"/>
    <property type="match status" value="1"/>
</dbReference>
<dbReference type="CDD" id="cd01158">
    <property type="entry name" value="SCAD_SBCAD"/>
    <property type="match status" value="1"/>
</dbReference>
<dbReference type="InterPro" id="IPR037069">
    <property type="entry name" value="AcylCoA_DH/ox_N_sf"/>
</dbReference>
<evidence type="ECO:0000259" key="11">
    <source>
        <dbReference type="Pfam" id="PF02771"/>
    </source>
</evidence>
<evidence type="ECO:0000313" key="12">
    <source>
        <dbReference type="EMBL" id="UYG93615.1"/>
    </source>
</evidence>
<keyword evidence="4 8" id="KW-0274">FAD</keyword>
<feature type="domain" description="Acyl-CoA dehydrogenase/oxidase N-terminal" evidence="11">
    <location>
        <begin position="6"/>
        <end position="117"/>
    </location>
</feature>
<dbReference type="GO" id="GO:0003995">
    <property type="term" value="F:acyl-CoA dehydrogenase activity"/>
    <property type="evidence" value="ECO:0007669"/>
    <property type="project" value="InterPro"/>
</dbReference>
<gene>
    <name evidence="12" type="ORF">OD459_15530</name>
</gene>
<dbReference type="InterPro" id="IPR006091">
    <property type="entry name" value="Acyl-CoA_Oxase/DH_mid-dom"/>
</dbReference>
<evidence type="ECO:0000256" key="7">
    <source>
        <dbReference type="ARBA" id="ARBA00067585"/>
    </source>
</evidence>
<dbReference type="PIRSF" id="PIRSF016578">
    <property type="entry name" value="HsaA"/>
    <property type="match status" value="1"/>
</dbReference>
<evidence type="ECO:0000256" key="5">
    <source>
        <dbReference type="ARBA" id="ARBA00023002"/>
    </source>
</evidence>
<dbReference type="FunFam" id="1.10.540.10:FF:000002">
    <property type="entry name" value="Acyl-CoA dehydrogenase FadE19"/>
    <property type="match status" value="1"/>
</dbReference>
<dbReference type="GO" id="GO:0050660">
    <property type="term" value="F:flavin adenine dinucleotide binding"/>
    <property type="evidence" value="ECO:0007669"/>
    <property type="project" value="InterPro"/>
</dbReference>
<dbReference type="PANTHER" id="PTHR43884:SF12">
    <property type="entry name" value="ISOVALERYL-COA DEHYDROGENASE, MITOCHONDRIAL-RELATED"/>
    <property type="match status" value="1"/>
</dbReference>
<sequence>MNLRFTEEQEMMRKMVRDFAQAEIAPFVEKMEQGEFPREILRKMGELGLMGIPIPEKYGGSEMDFTSYIIAIHELSRVSATVGVILSVHTSVGTNPILYFGTEEQKQKYIPKLASGEYLGAFCLTEPSAGSDAGSLKSRAVKNGDHYVINGSKVFITNAGEADVYIVFASTNPELGSKGISAFIVEKDTPGLVFGKDEHKMGLHGSRTLQLTFEDMRVPAENLLGNEGEGFKIAMANLDAGRIGIASQALGIAEAAFEAAAGYAKERVQFGKPIAAQQGVGFKLADMATSVEAAKLLIYRAADMRQRGIKCGLEASMAKLFASKTAVDVTTEAIQVFGGYGYTEDYPVERYFRDAKITEIYEGTSEIQRIVISKQL</sequence>
<feature type="domain" description="Acyl-CoA oxidase/dehydrogenase middle" evidence="10">
    <location>
        <begin position="121"/>
        <end position="216"/>
    </location>
</feature>
<evidence type="ECO:0000256" key="1">
    <source>
        <dbReference type="ARBA" id="ARBA00001974"/>
    </source>
</evidence>
<dbReference type="InterPro" id="IPR036250">
    <property type="entry name" value="AcylCo_DH-like_C"/>
</dbReference>
<accession>A0AA46PMC4</accession>
<dbReference type="InterPro" id="IPR013786">
    <property type="entry name" value="AcylCoA_DH/ox_N"/>
</dbReference>
<evidence type="ECO:0000259" key="9">
    <source>
        <dbReference type="Pfam" id="PF00441"/>
    </source>
</evidence>
<dbReference type="PROSITE" id="PS00072">
    <property type="entry name" value="ACYL_COA_DH_1"/>
    <property type="match status" value="1"/>
</dbReference>
<dbReference type="Gene3D" id="1.20.140.10">
    <property type="entry name" value="Butyryl-CoA Dehydrogenase, subunit A, domain 3"/>
    <property type="match status" value="1"/>
</dbReference>